<comment type="catalytic activity">
    <reaction evidence="9">
        <text>3 propionate 3-nitronate + 3 O2 + H2O = 3 3-oxopropanoate + 2 nitrate + nitrite + H2O2 + 3 H(+)</text>
        <dbReference type="Rhea" id="RHEA:57332"/>
        <dbReference type="ChEBI" id="CHEBI:15377"/>
        <dbReference type="ChEBI" id="CHEBI:15378"/>
        <dbReference type="ChEBI" id="CHEBI:15379"/>
        <dbReference type="ChEBI" id="CHEBI:16240"/>
        <dbReference type="ChEBI" id="CHEBI:16301"/>
        <dbReference type="ChEBI" id="CHEBI:17632"/>
        <dbReference type="ChEBI" id="CHEBI:33190"/>
        <dbReference type="ChEBI" id="CHEBI:136067"/>
    </reaction>
</comment>
<evidence type="ECO:0000256" key="5">
    <source>
        <dbReference type="ARBA" id="ARBA00022643"/>
    </source>
</evidence>
<proteinExistence type="inferred from homology"/>
<dbReference type="InterPro" id="IPR004136">
    <property type="entry name" value="NMO"/>
</dbReference>
<evidence type="ECO:0000256" key="3">
    <source>
        <dbReference type="ARBA" id="ARBA00022575"/>
    </source>
</evidence>
<dbReference type="PANTHER" id="PTHR42747">
    <property type="entry name" value="NITRONATE MONOOXYGENASE-RELATED"/>
    <property type="match status" value="1"/>
</dbReference>
<dbReference type="OrthoDB" id="9778912at2"/>
<keyword evidence="7 10" id="KW-0503">Monooxygenase</keyword>
<dbReference type="SUPFAM" id="SSF51412">
    <property type="entry name" value="Inosine monophosphate dehydrogenase (IMPDH)"/>
    <property type="match status" value="1"/>
</dbReference>
<comment type="caution">
    <text evidence="10">The sequence shown here is derived from an EMBL/GenBank/DDBJ whole genome shotgun (WGS) entry which is preliminary data.</text>
</comment>
<dbReference type="PANTHER" id="PTHR42747:SF3">
    <property type="entry name" value="NITRONATE MONOOXYGENASE-RELATED"/>
    <property type="match status" value="1"/>
</dbReference>
<dbReference type="Gene3D" id="3.20.20.70">
    <property type="entry name" value="Aldolase class I"/>
    <property type="match status" value="1"/>
</dbReference>
<keyword evidence="4" id="KW-0285">Flavoprotein</keyword>
<dbReference type="CDD" id="cd04730">
    <property type="entry name" value="NPD_like"/>
    <property type="match status" value="1"/>
</dbReference>
<evidence type="ECO:0000256" key="7">
    <source>
        <dbReference type="ARBA" id="ARBA00023033"/>
    </source>
</evidence>
<dbReference type="GO" id="GO:0018580">
    <property type="term" value="F:nitronate monooxygenase activity"/>
    <property type="evidence" value="ECO:0007669"/>
    <property type="project" value="InterPro"/>
</dbReference>
<name>A0A542XCH1_9MICO</name>
<comment type="similarity">
    <text evidence="2">Belongs to the nitronate monooxygenase family. NMO class I subfamily.</text>
</comment>
<gene>
    <name evidence="10" type="ORF">FB554_1679</name>
</gene>
<sequence length="345" mass="35983">MDLSALRVPVIAAPMAGGPSTPELVAAVSAAGGFGYLAAGYLTPDALREKIAATRALTDSPFGVNVFVPARLDEQRQGADVEAYRGELLAVADALGVELPQPRWDDTDHFADKIDLLVDDPVDTVSFTFGCPGAEVVRRLQSAGSDVVVTVTDADEALAAAREGADALCVQGSQAGGHRSTHRVDAIPNDLSYVDLLREVRSVSALPLVAAGGIADGREAARALSLGAVAVQAGTAFLLADKAGTSAAHRAGLQDPALDRSVVTRAFSGRPARGLRNQFVRDHDAQSVPVFPVVDQLTKPIRAAAAKVEDHQLVSLWAGTRWQGLRPAAAAEVVAALAPVDDRRR</sequence>
<keyword evidence="6" id="KW-0560">Oxidoreductase</keyword>
<evidence type="ECO:0000256" key="9">
    <source>
        <dbReference type="ARBA" id="ARBA00049401"/>
    </source>
</evidence>
<organism evidence="10 11">
    <name type="scientific">Barrientosiimonas humi</name>
    <dbReference type="NCBI Taxonomy" id="999931"/>
    <lineage>
        <taxon>Bacteria</taxon>
        <taxon>Bacillati</taxon>
        <taxon>Actinomycetota</taxon>
        <taxon>Actinomycetes</taxon>
        <taxon>Micrococcales</taxon>
        <taxon>Dermacoccaceae</taxon>
        <taxon>Barrientosiimonas</taxon>
    </lineage>
</organism>
<evidence type="ECO:0000256" key="6">
    <source>
        <dbReference type="ARBA" id="ARBA00023002"/>
    </source>
</evidence>
<dbReference type="Proteomes" id="UP000318336">
    <property type="component" value="Unassembled WGS sequence"/>
</dbReference>
<dbReference type="AlphaFoldDB" id="A0A542XCH1"/>
<protein>
    <recommendedName>
        <fullName evidence="8">Propionate 3-nitronate monooxygenase</fullName>
    </recommendedName>
</protein>
<reference evidence="10 11" key="1">
    <citation type="submission" date="2019-06" db="EMBL/GenBank/DDBJ databases">
        <title>Sequencing the genomes of 1000 actinobacteria strains.</title>
        <authorList>
            <person name="Klenk H.-P."/>
        </authorList>
    </citation>
    <scope>NUCLEOTIDE SEQUENCE [LARGE SCALE GENOMIC DNA]</scope>
    <source>
        <strain evidence="10 11">DSM 24617</strain>
    </source>
</reference>
<accession>A0A542XCH1</accession>
<evidence type="ECO:0000256" key="4">
    <source>
        <dbReference type="ARBA" id="ARBA00022630"/>
    </source>
</evidence>
<keyword evidence="3" id="KW-0216">Detoxification</keyword>
<comment type="cofactor">
    <cofactor evidence="1">
        <name>FMN</name>
        <dbReference type="ChEBI" id="CHEBI:58210"/>
    </cofactor>
</comment>
<dbReference type="InterPro" id="IPR013785">
    <property type="entry name" value="Aldolase_TIM"/>
</dbReference>
<dbReference type="GO" id="GO:0009636">
    <property type="term" value="P:response to toxic substance"/>
    <property type="evidence" value="ECO:0007669"/>
    <property type="project" value="UniProtKB-KW"/>
</dbReference>
<evidence type="ECO:0000256" key="8">
    <source>
        <dbReference type="ARBA" id="ARBA00031155"/>
    </source>
</evidence>
<keyword evidence="5" id="KW-0288">FMN</keyword>
<evidence type="ECO:0000256" key="2">
    <source>
        <dbReference type="ARBA" id="ARBA00009881"/>
    </source>
</evidence>
<dbReference type="EMBL" id="VFOK01000001">
    <property type="protein sequence ID" value="TQL33529.1"/>
    <property type="molecule type" value="Genomic_DNA"/>
</dbReference>
<evidence type="ECO:0000313" key="10">
    <source>
        <dbReference type="EMBL" id="TQL33529.1"/>
    </source>
</evidence>
<keyword evidence="11" id="KW-1185">Reference proteome</keyword>
<evidence type="ECO:0000313" key="11">
    <source>
        <dbReference type="Proteomes" id="UP000318336"/>
    </source>
</evidence>
<evidence type="ECO:0000256" key="1">
    <source>
        <dbReference type="ARBA" id="ARBA00001917"/>
    </source>
</evidence>
<dbReference type="RefSeq" id="WP_142005530.1">
    <property type="nucleotide sequence ID" value="NZ_CAJTBP010000001.1"/>
</dbReference>
<dbReference type="Pfam" id="PF03060">
    <property type="entry name" value="NMO"/>
    <property type="match status" value="1"/>
</dbReference>